<dbReference type="Pfam" id="PF02026">
    <property type="entry name" value="RyR"/>
    <property type="match status" value="1"/>
</dbReference>
<sequence>MTKHYIPQPISTDDVVLSPELLELSESIARNVHEVWAQGRMTEGWTYGENRDDINKRHPGLVPYEQLTEGEKDYDRNTAVETLKLVTKLGFTIEKKS</sequence>
<reference evidence="2 3" key="1">
    <citation type="submission" date="2024-03" db="EMBL/GenBank/DDBJ databases">
        <title>Mouse gut bacterial collection (mGBC) of GemPharmatech.</title>
        <authorList>
            <person name="He Y."/>
            <person name="Dong L."/>
            <person name="Wu D."/>
            <person name="Gao X."/>
            <person name="Lin Z."/>
        </authorList>
    </citation>
    <scope>NUCLEOTIDE SEQUENCE [LARGE SCALE GENOMIC DNA]</scope>
    <source>
        <strain evidence="2 3">54-13</strain>
    </source>
</reference>
<dbReference type="PANTHER" id="PTHR46399:SF8">
    <property type="entry name" value="B30.2_SPRY DOMAIN-CONTAINING PROTEIN"/>
    <property type="match status" value="1"/>
</dbReference>
<dbReference type="Proteomes" id="UP001565200">
    <property type="component" value="Unassembled WGS sequence"/>
</dbReference>
<name>A0ABV4CVP9_9BACT</name>
<dbReference type="EMBL" id="JBCLPP010000017">
    <property type="protein sequence ID" value="MEY8245449.1"/>
    <property type="molecule type" value="Genomic_DNA"/>
</dbReference>
<evidence type="ECO:0000313" key="2">
    <source>
        <dbReference type="EMBL" id="MEY8245449.1"/>
    </source>
</evidence>
<keyword evidence="3" id="KW-1185">Reference proteome</keyword>
<dbReference type="PANTHER" id="PTHR46399">
    <property type="entry name" value="B30.2/SPRY DOMAIN-CONTAINING PROTEIN"/>
    <property type="match status" value="1"/>
</dbReference>
<comment type="caution">
    <text evidence="2">The sequence shown here is derived from an EMBL/GenBank/DDBJ whole genome shotgun (WGS) entry which is preliminary data.</text>
</comment>
<dbReference type="RefSeq" id="WP_369863446.1">
    <property type="nucleotide sequence ID" value="NZ_JBCLPP010000017.1"/>
</dbReference>
<organism evidence="2 3">
    <name type="scientific">Heminiphilus faecis</name>
    <dbReference type="NCBI Taxonomy" id="2601703"/>
    <lineage>
        <taxon>Bacteria</taxon>
        <taxon>Pseudomonadati</taxon>
        <taxon>Bacteroidota</taxon>
        <taxon>Bacteroidia</taxon>
        <taxon>Bacteroidales</taxon>
        <taxon>Muribaculaceae</taxon>
        <taxon>Heminiphilus</taxon>
    </lineage>
</organism>
<accession>A0ABV4CVP9</accession>
<protein>
    <submittedName>
        <fullName evidence="2">RyR domain-containing protein</fullName>
    </submittedName>
</protein>
<evidence type="ECO:0000313" key="3">
    <source>
        <dbReference type="Proteomes" id="UP001565200"/>
    </source>
</evidence>
<proteinExistence type="predicted"/>
<feature type="domain" description="Ryanodine receptor Ryr" evidence="1">
    <location>
        <begin position="5"/>
        <end position="95"/>
    </location>
</feature>
<dbReference type="InterPro" id="IPR003032">
    <property type="entry name" value="Ryanodine_rcpt"/>
</dbReference>
<dbReference type="InterPro" id="IPR015925">
    <property type="entry name" value="Ryanodine_IP3_receptor"/>
</dbReference>
<evidence type="ECO:0000259" key="1">
    <source>
        <dbReference type="Pfam" id="PF02026"/>
    </source>
</evidence>
<gene>
    <name evidence="2" type="ORF">AAK873_07445</name>
</gene>
<dbReference type="Gene3D" id="6.20.350.10">
    <property type="match status" value="1"/>
</dbReference>